<organism evidence="2 3">
    <name type="scientific">Desulfobacca acetoxidans (strain ATCC 700848 / DSM 11109 / ASRB2)</name>
    <dbReference type="NCBI Taxonomy" id="880072"/>
    <lineage>
        <taxon>Bacteria</taxon>
        <taxon>Pseudomonadati</taxon>
        <taxon>Thermodesulfobacteriota</taxon>
        <taxon>Desulfobaccia</taxon>
        <taxon>Desulfobaccales</taxon>
        <taxon>Desulfobaccaceae</taxon>
        <taxon>Desulfobacca</taxon>
    </lineage>
</organism>
<keyword evidence="3" id="KW-1185">Reference proteome</keyword>
<proteinExistence type="predicted"/>
<dbReference type="HOGENOM" id="CLU_1150392_0_0_7"/>
<name>F2NDF2_DESAR</name>
<reference evidence="2 3" key="1">
    <citation type="journal article" date="2011" name="Stand. Genomic Sci.">
        <title>Complete genome sequence of the acetate-degrading sulfate reducer Desulfobacca acetoxidans type strain (ASRB2).</title>
        <authorList>
            <person name="Goker M."/>
            <person name="Teshima H."/>
            <person name="Lapidus A."/>
            <person name="Nolan M."/>
            <person name="Lucas S."/>
            <person name="Hammon N."/>
            <person name="Deshpande S."/>
            <person name="Cheng J.F."/>
            <person name="Tapia R."/>
            <person name="Han C."/>
            <person name="Goodwin L."/>
            <person name="Pitluck S."/>
            <person name="Huntemann M."/>
            <person name="Liolios K."/>
            <person name="Ivanova N."/>
            <person name="Pagani I."/>
            <person name="Mavromatis K."/>
            <person name="Ovchinikova G."/>
            <person name="Pati A."/>
            <person name="Chen A."/>
            <person name="Palaniappan K."/>
            <person name="Land M."/>
            <person name="Hauser L."/>
            <person name="Brambilla E.M."/>
            <person name="Rohde M."/>
            <person name="Spring S."/>
            <person name="Detter J.C."/>
            <person name="Woyke T."/>
            <person name="Bristow J."/>
            <person name="Eisen J.A."/>
            <person name="Markowitz V."/>
            <person name="Hugenholtz P."/>
            <person name="Kyrpides N.C."/>
            <person name="Klenk H.P."/>
        </authorList>
    </citation>
    <scope>NUCLEOTIDE SEQUENCE [LARGE SCALE GENOMIC DNA]</scope>
    <source>
        <strain evidence="3">ATCC 700848 / DSM 11109 / ASRB2</strain>
    </source>
</reference>
<gene>
    <name evidence="2" type="ordered locus">Desac_2189</name>
</gene>
<dbReference type="AlphaFoldDB" id="F2NDF2"/>
<accession>F2NDF2</accession>
<keyword evidence="1" id="KW-0732">Signal</keyword>
<feature type="chain" id="PRO_5003287101" description="PEP motif anchor domain protein" evidence="1">
    <location>
        <begin position="24"/>
        <end position="241"/>
    </location>
</feature>
<dbReference type="RefSeq" id="WP_013707127.1">
    <property type="nucleotide sequence ID" value="NC_015388.1"/>
</dbReference>
<evidence type="ECO:0000313" key="3">
    <source>
        <dbReference type="Proteomes" id="UP000000483"/>
    </source>
</evidence>
<reference evidence="3" key="2">
    <citation type="submission" date="2011-03" db="EMBL/GenBank/DDBJ databases">
        <title>The complete genome of Desulfobacca acetoxidans DSM 11109.</title>
        <authorList>
            <consortium name="US DOE Joint Genome Institute (JGI-PGF)"/>
            <person name="Lucas S."/>
            <person name="Copeland A."/>
            <person name="Lapidus A."/>
            <person name="Bruce D."/>
            <person name="Goodwin L."/>
            <person name="Pitluck S."/>
            <person name="Peters L."/>
            <person name="Kyrpides N."/>
            <person name="Mavromatis K."/>
            <person name="Ivanova N."/>
            <person name="Ovchinnikova G."/>
            <person name="Teshima H."/>
            <person name="Detter J.C."/>
            <person name="Han C."/>
            <person name="Land M."/>
            <person name="Hauser L."/>
            <person name="Markowitz V."/>
            <person name="Cheng J.-F."/>
            <person name="Hugenholtz P."/>
            <person name="Woyke T."/>
            <person name="Wu D."/>
            <person name="Spring S."/>
            <person name="Schueler E."/>
            <person name="Brambilla E."/>
            <person name="Klenk H.-P."/>
            <person name="Eisen J.A."/>
        </authorList>
    </citation>
    <scope>NUCLEOTIDE SEQUENCE [LARGE SCALE GENOMIC DNA]</scope>
    <source>
        <strain evidence="3">ATCC 700848 / DSM 11109 / ASRB2</strain>
    </source>
</reference>
<protein>
    <recommendedName>
        <fullName evidence="4">PEP motif anchor domain protein</fullName>
    </recommendedName>
</protein>
<feature type="signal peptide" evidence="1">
    <location>
        <begin position="1"/>
        <end position="23"/>
    </location>
</feature>
<evidence type="ECO:0008006" key="4">
    <source>
        <dbReference type="Google" id="ProtNLM"/>
    </source>
</evidence>
<evidence type="ECO:0000256" key="1">
    <source>
        <dbReference type="SAM" id="SignalP"/>
    </source>
</evidence>
<dbReference type="KEGG" id="dao:Desac_2189"/>
<sequence>MKKILILLCAGLMVCFVASGALAYTATDTPVYKWKGAVNTGVLHHGASDPISSTNPGPFNTYGYDFIGGVLTIYTNWSPVFNKSIDAVATADLFIDFWYNGPGFDYAIGLDDGTNGTANRITNVYDVATNGYNNTQFYFAGQTSLQYGGSLDAAGAVDVPAIALGNVIGNVPVVWTTGIGNDPDNSVAITLGAVDNFTFFWASGTCGNGPIDGKVPLPGAMLLLGAGMARLVAYARRRRGE</sequence>
<dbReference type="EMBL" id="CP002629">
    <property type="protein sequence ID" value="AEB10018.1"/>
    <property type="molecule type" value="Genomic_DNA"/>
</dbReference>
<dbReference type="Proteomes" id="UP000000483">
    <property type="component" value="Chromosome"/>
</dbReference>
<evidence type="ECO:0000313" key="2">
    <source>
        <dbReference type="EMBL" id="AEB10018.1"/>
    </source>
</evidence>